<evidence type="ECO:0000313" key="1">
    <source>
        <dbReference type="EMBL" id="KAI7749075.1"/>
    </source>
</evidence>
<organism evidence="1 2">
    <name type="scientific">Ambrosia artemisiifolia</name>
    <name type="common">Common ragweed</name>
    <dbReference type="NCBI Taxonomy" id="4212"/>
    <lineage>
        <taxon>Eukaryota</taxon>
        <taxon>Viridiplantae</taxon>
        <taxon>Streptophyta</taxon>
        <taxon>Embryophyta</taxon>
        <taxon>Tracheophyta</taxon>
        <taxon>Spermatophyta</taxon>
        <taxon>Magnoliopsida</taxon>
        <taxon>eudicotyledons</taxon>
        <taxon>Gunneridae</taxon>
        <taxon>Pentapetalae</taxon>
        <taxon>asterids</taxon>
        <taxon>campanulids</taxon>
        <taxon>Asterales</taxon>
        <taxon>Asteraceae</taxon>
        <taxon>Asteroideae</taxon>
        <taxon>Heliantheae alliance</taxon>
        <taxon>Heliantheae</taxon>
        <taxon>Ambrosia</taxon>
    </lineage>
</organism>
<dbReference type="Proteomes" id="UP001206925">
    <property type="component" value="Unassembled WGS sequence"/>
</dbReference>
<name>A0AAD5CZ73_AMBAR</name>
<proteinExistence type="predicted"/>
<accession>A0AAD5CZ73</accession>
<protein>
    <submittedName>
        <fullName evidence="1">Uncharacterized protein</fullName>
    </submittedName>
</protein>
<gene>
    <name evidence="1" type="ORF">M8C21_033854</name>
</gene>
<dbReference type="AlphaFoldDB" id="A0AAD5CZ73"/>
<evidence type="ECO:0000313" key="2">
    <source>
        <dbReference type="Proteomes" id="UP001206925"/>
    </source>
</evidence>
<reference evidence="1" key="1">
    <citation type="submission" date="2022-06" db="EMBL/GenBank/DDBJ databases">
        <title>Uncovering the hologenomic basis of an extraordinary plant invasion.</title>
        <authorList>
            <person name="Bieker V.C."/>
            <person name="Martin M.D."/>
            <person name="Gilbert T."/>
            <person name="Hodgins K."/>
            <person name="Battlay P."/>
            <person name="Petersen B."/>
            <person name="Wilson J."/>
        </authorList>
    </citation>
    <scope>NUCLEOTIDE SEQUENCE</scope>
    <source>
        <strain evidence="1">AA19_3_7</strain>
        <tissue evidence="1">Leaf</tissue>
    </source>
</reference>
<keyword evidence="2" id="KW-1185">Reference proteome</keyword>
<comment type="caution">
    <text evidence="1">The sequence shown here is derived from an EMBL/GenBank/DDBJ whole genome shotgun (WGS) entry which is preliminary data.</text>
</comment>
<sequence>MKVVTTSTIIGWWWCYRMVRESLRVRVGTIQMLALVPVTTMMIQFANCCLVNELLCLPDTNINALTREHKTALDIAEGLSYLKNQQTYELRANELNQPRDELRNTVTQIKNDVHIQLLQTKKNKQKRSSLRLRVLVTRLLHLVGDVLKLLRRPNLKKPPSNALLINMRDNLTVIENAGSS</sequence>
<dbReference type="EMBL" id="JAMZMK010006412">
    <property type="protein sequence ID" value="KAI7749075.1"/>
    <property type="molecule type" value="Genomic_DNA"/>
</dbReference>